<sequence length="267" mass="30529">MENKFGKVSRVSICAGKKDGKTILEDVSFTAPYKIMTPFEKENGGIQVMPLCASAGIMSGDLQEFSYQVRQGADLEVLSQSFEKIHKMDGGEAKRNIKVNVEKDSVLYYYPQPVIPFADSAFESTMEIQLEDKSAKLFFLDVISCGRTAHEERFLYRKFASKVTIYRSGKMIYRDNTRYEPEKMPMEKIGLYEGYTHVANLFLSELEDGKVMPEITERIWEILEMESECDGGVTKLCSGDLAVRIFGYRGQKLQQIAEKIKMLWTKY</sequence>
<proteinExistence type="inferred from homology"/>
<comment type="similarity">
    <text evidence="1 3">Belongs to the UreD family.</text>
</comment>
<reference evidence="4 5" key="1">
    <citation type="submission" date="2020-08" db="EMBL/GenBank/DDBJ databases">
        <title>Genome public.</title>
        <authorList>
            <person name="Liu C."/>
            <person name="Sun Q."/>
        </authorList>
    </citation>
    <scope>NUCLEOTIDE SEQUENCE [LARGE SCALE GENOMIC DNA]</scope>
    <source>
        <strain evidence="4 5">3_YM_SP_D4_24.mj</strain>
    </source>
</reference>
<evidence type="ECO:0000256" key="3">
    <source>
        <dbReference type="HAMAP-Rule" id="MF_01384"/>
    </source>
</evidence>
<evidence type="ECO:0000256" key="1">
    <source>
        <dbReference type="ARBA" id="ARBA00007177"/>
    </source>
</evidence>
<comment type="subunit">
    <text evidence="3">UreD, UreF and UreG form a complex that acts as a GTP-hydrolysis-dependent molecular chaperone, activating the urease apoprotein by helping to assemble the nickel containing metallocenter of UreC. The UreE protein probably delivers the nickel.</text>
</comment>
<dbReference type="EMBL" id="JACRTP010000005">
    <property type="protein sequence ID" value="MBC8629360.1"/>
    <property type="molecule type" value="Genomic_DNA"/>
</dbReference>
<comment type="subcellular location">
    <subcellularLocation>
        <location evidence="3">Cytoplasm</location>
    </subcellularLocation>
</comment>
<keyword evidence="3" id="KW-0996">Nickel insertion</keyword>
<evidence type="ECO:0000313" key="4">
    <source>
        <dbReference type="EMBL" id="MBC8629360.1"/>
    </source>
</evidence>
<comment type="caution">
    <text evidence="4">The sequence shown here is derived from an EMBL/GenBank/DDBJ whole genome shotgun (WGS) entry which is preliminary data.</text>
</comment>
<protein>
    <recommendedName>
        <fullName evidence="3">Urease accessory protein UreD</fullName>
    </recommendedName>
</protein>
<gene>
    <name evidence="3" type="primary">ureD</name>
    <name evidence="4" type="ORF">H8712_12195</name>
</gene>
<accession>A0ABR7PD58</accession>
<dbReference type="Proteomes" id="UP000661649">
    <property type="component" value="Unassembled WGS sequence"/>
</dbReference>
<dbReference type="PANTHER" id="PTHR33643:SF1">
    <property type="entry name" value="UREASE ACCESSORY PROTEIN D"/>
    <property type="match status" value="1"/>
</dbReference>
<dbReference type="RefSeq" id="WP_187558944.1">
    <property type="nucleotide sequence ID" value="NZ_JACRTP010000005.1"/>
</dbReference>
<keyword evidence="2 3" id="KW-0143">Chaperone</keyword>
<evidence type="ECO:0000256" key="2">
    <source>
        <dbReference type="ARBA" id="ARBA00023186"/>
    </source>
</evidence>
<dbReference type="InterPro" id="IPR002669">
    <property type="entry name" value="UreD"/>
</dbReference>
<keyword evidence="5" id="KW-1185">Reference proteome</keyword>
<keyword evidence="3" id="KW-0963">Cytoplasm</keyword>
<name>A0ABR7PD58_9FIRM</name>
<dbReference type="Pfam" id="PF01774">
    <property type="entry name" value="UreD"/>
    <property type="match status" value="1"/>
</dbReference>
<dbReference type="PANTHER" id="PTHR33643">
    <property type="entry name" value="UREASE ACCESSORY PROTEIN D"/>
    <property type="match status" value="1"/>
</dbReference>
<comment type="function">
    <text evidence="3">Required for maturation of urease via the functional incorporation of the urease nickel metallocenter.</text>
</comment>
<dbReference type="HAMAP" id="MF_01384">
    <property type="entry name" value="UreD"/>
    <property type="match status" value="1"/>
</dbReference>
<evidence type="ECO:0000313" key="5">
    <source>
        <dbReference type="Proteomes" id="UP000661649"/>
    </source>
</evidence>
<organism evidence="4 5">
    <name type="scientific">Blautia stercoris</name>
    <dbReference type="NCBI Taxonomy" id="871664"/>
    <lineage>
        <taxon>Bacteria</taxon>
        <taxon>Bacillati</taxon>
        <taxon>Bacillota</taxon>
        <taxon>Clostridia</taxon>
        <taxon>Lachnospirales</taxon>
        <taxon>Lachnospiraceae</taxon>
        <taxon>Blautia</taxon>
    </lineage>
</organism>